<reference evidence="11 12" key="1">
    <citation type="submission" date="2024-01" db="EMBL/GenBank/DDBJ databases">
        <authorList>
            <person name="Alioto T."/>
            <person name="Alioto T."/>
            <person name="Gomez Garrido J."/>
        </authorList>
    </citation>
    <scope>NUCLEOTIDE SEQUENCE [LARGE SCALE GENOMIC DNA]</scope>
</reference>
<evidence type="ECO:0000256" key="8">
    <source>
        <dbReference type="ARBA" id="ARBA00023319"/>
    </source>
</evidence>
<keyword evidence="4 10" id="KW-1133">Transmembrane helix</keyword>
<evidence type="ECO:0000256" key="6">
    <source>
        <dbReference type="ARBA" id="ARBA00023157"/>
    </source>
</evidence>
<evidence type="ECO:0000256" key="10">
    <source>
        <dbReference type="SAM" id="Phobius"/>
    </source>
</evidence>
<keyword evidence="6" id="KW-1015">Disulfide bond</keyword>
<evidence type="ECO:0000256" key="2">
    <source>
        <dbReference type="ARBA" id="ARBA00022692"/>
    </source>
</evidence>
<dbReference type="InterPro" id="IPR036179">
    <property type="entry name" value="Ig-like_dom_sf"/>
</dbReference>
<evidence type="ECO:0000256" key="9">
    <source>
        <dbReference type="SAM" id="MobiDB-lite"/>
    </source>
</evidence>
<evidence type="ECO:0000256" key="4">
    <source>
        <dbReference type="ARBA" id="ARBA00022989"/>
    </source>
</evidence>
<accession>A0AAV1NU04</accession>
<keyword evidence="12" id="KW-1185">Reference proteome</keyword>
<dbReference type="EMBL" id="CAWUFR010000058">
    <property type="protein sequence ID" value="CAK6962478.1"/>
    <property type="molecule type" value="Genomic_DNA"/>
</dbReference>
<dbReference type="Proteomes" id="UP001314229">
    <property type="component" value="Unassembled WGS sequence"/>
</dbReference>
<evidence type="ECO:0000256" key="7">
    <source>
        <dbReference type="ARBA" id="ARBA00023180"/>
    </source>
</evidence>
<evidence type="ECO:0000256" key="3">
    <source>
        <dbReference type="ARBA" id="ARBA00022729"/>
    </source>
</evidence>
<evidence type="ECO:0000313" key="12">
    <source>
        <dbReference type="Proteomes" id="UP001314229"/>
    </source>
</evidence>
<proteinExistence type="predicted"/>
<dbReference type="GO" id="GO:0042129">
    <property type="term" value="P:regulation of T cell proliferation"/>
    <property type="evidence" value="ECO:0007669"/>
    <property type="project" value="InterPro"/>
</dbReference>
<feature type="transmembrane region" description="Helical" evidence="10">
    <location>
        <begin position="252"/>
        <end position="277"/>
    </location>
</feature>
<dbReference type="GO" id="GO:0050852">
    <property type="term" value="P:T cell receptor signaling pathway"/>
    <property type="evidence" value="ECO:0007669"/>
    <property type="project" value="TreeGrafter"/>
</dbReference>
<evidence type="ECO:0000256" key="1">
    <source>
        <dbReference type="ARBA" id="ARBA00004479"/>
    </source>
</evidence>
<dbReference type="PANTHER" id="PTHR11494:SF9">
    <property type="entry name" value="SI:DKEY-1H24.6"/>
    <property type="match status" value="1"/>
</dbReference>
<comment type="subcellular location">
    <subcellularLocation>
        <location evidence="1">Membrane</location>
        <topology evidence="1">Single-pass type I membrane protein</topology>
    </subcellularLocation>
</comment>
<sequence>MFSLRGGCVIFSRSNIVGVIQVETDRGCDAVQSERRTHATRADDIGVTNQISLQHTVDEVLLEELEVVGDEDRSREHHSTGSRLARSIMQKMKMSVCWMFVILLGCRLLHASQSQSTSICKHKLKTVCIPDKHNVSIPCPEMTGEDFGYTLFKDEKVIHNHTCSLGKNALNCKLNTSMGVKLLERNNSSTFILTGVTAENYGIYRCEGMVTYPPPYINDASALRILVLVQGYQCRVKPAPCEIKHVVHGLPWIWISVIVVTCIYSIVVTIIAVLNYIKLRHSDSQSDYMNTKPRAPKDRKRKRGLENPIPRHF</sequence>
<dbReference type="PANTHER" id="PTHR11494">
    <property type="entry name" value="CYTOTOXIC T-LYMPHOCYTE PROTEIN"/>
    <property type="match status" value="1"/>
</dbReference>
<name>A0AAV1NU04_SCOSC</name>
<dbReference type="AlphaFoldDB" id="A0AAV1NU04"/>
<evidence type="ECO:0000256" key="5">
    <source>
        <dbReference type="ARBA" id="ARBA00023136"/>
    </source>
</evidence>
<keyword evidence="5 10" id="KW-0472">Membrane</keyword>
<keyword evidence="2 10" id="KW-0812">Transmembrane</keyword>
<dbReference type="GO" id="GO:0009897">
    <property type="term" value="C:external side of plasma membrane"/>
    <property type="evidence" value="ECO:0007669"/>
    <property type="project" value="TreeGrafter"/>
</dbReference>
<comment type="caution">
    <text evidence="11">The sequence shown here is derived from an EMBL/GenBank/DDBJ whole genome shotgun (WGS) entry which is preliminary data.</text>
</comment>
<keyword evidence="3" id="KW-0732">Signal</keyword>
<dbReference type="InterPro" id="IPR040216">
    <property type="entry name" value="CTLA4/CD28"/>
</dbReference>
<protein>
    <submittedName>
        <fullName evidence="11">Uncharacterized protein si:dkey-1h24.6</fullName>
    </submittedName>
</protein>
<feature type="region of interest" description="Disordered" evidence="9">
    <location>
        <begin position="286"/>
        <end position="313"/>
    </location>
</feature>
<keyword evidence="7" id="KW-0325">Glycoprotein</keyword>
<organism evidence="11 12">
    <name type="scientific">Scomber scombrus</name>
    <name type="common">Atlantic mackerel</name>
    <name type="synonym">Scomber vernalis</name>
    <dbReference type="NCBI Taxonomy" id="13677"/>
    <lineage>
        <taxon>Eukaryota</taxon>
        <taxon>Metazoa</taxon>
        <taxon>Chordata</taxon>
        <taxon>Craniata</taxon>
        <taxon>Vertebrata</taxon>
        <taxon>Euteleostomi</taxon>
        <taxon>Actinopterygii</taxon>
        <taxon>Neopterygii</taxon>
        <taxon>Teleostei</taxon>
        <taxon>Neoteleostei</taxon>
        <taxon>Acanthomorphata</taxon>
        <taxon>Pelagiaria</taxon>
        <taxon>Scombriformes</taxon>
        <taxon>Scombridae</taxon>
        <taxon>Scomber</taxon>
    </lineage>
</organism>
<gene>
    <name evidence="11" type="ORF">FSCOSCO3_A008163</name>
</gene>
<dbReference type="SUPFAM" id="SSF48726">
    <property type="entry name" value="Immunoglobulin"/>
    <property type="match status" value="1"/>
</dbReference>
<dbReference type="Gene3D" id="2.60.40.10">
    <property type="entry name" value="Immunoglobulins"/>
    <property type="match status" value="1"/>
</dbReference>
<keyword evidence="8" id="KW-0393">Immunoglobulin domain</keyword>
<evidence type="ECO:0000313" key="11">
    <source>
        <dbReference type="EMBL" id="CAK6962478.1"/>
    </source>
</evidence>
<dbReference type="InterPro" id="IPR013783">
    <property type="entry name" value="Ig-like_fold"/>
</dbReference>